<keyword evidence="3" id="KW-0963">Cytoplasm</keyword>
<dbReference type="eggNOG" id="ENOG502QTKG">
    <property type="taxonomic scope" value="Eukaryota"/>
</dbReference>
<dbReference type="GO" id="GO:0052689">
    <property type="term" value="F:carboxylic ester hydrolase activity"/>
    <property type="evidence" value="ECO:0007669"/>
    <property type="project" value="InterPro"/>
</dbReference>
<dbReference type="KEGG" id="csv:101207114"/>
<organism evidence="9 10">
    <name type="scientific">Cucumis sativus</name>
    <name type="common">Cucumber</name>
    <dbReference type="NCBI Taxonomy" id="3659"/>
    <lineage>
        <taxon>Eukaryota</taxon>
        <taxon>Viridiplantae</taxon>
        <taxon>Streptophyta</taxon>
        <taxon>Embryophyta</taxon>
        <taxon>Tracheophyta</taxon>
        <taxon>Spermatophyta</taxon>
        <taxon>Magnoliopsida</taxon>
        <taxon>eudicotyledons</taxon>
        <taxon>Gunneridae</taxon>
        <taxon>Pentapetalae</taxon>
        <taxon>rosids</taxon>
        <taxon>fabids</taxon>
        <taxon>Cucurbitales</taxon>
        <taxon>Cucurbitaceae</taxon>
        <taxon>Benincaseae</taxon>
        <taxon>Cucumis</taxon>
    </lineage>
</organism>
<dbReference type="AlphaFoldDB" id="A0A0A0LCW6"/>
<dbReference type="GO" id="GO:0016298">
    <property type="term" value="F:lipase activity"/>
    <property type="evidence" value="ECO:0000318"/>
    <property type="project" value="GO_Central"/>
</dbReference>
<keyword evidence="5" id="KW-0611">Plant defense</keyword>
<evidence type="ECO:0000256" key="2">
    <source>
        <dbReference type="ARBA" id="ARBA00004496"/>
    </source>
</evidence>
<evidence type="ECO:0000256" key="6">
    <source>
        <dbReference type="ARBA" id="ARBA00023242"/>
    </source>
</evidence>
<dbReference type="Gene3D" id="3.40.50.1820">
    <property type="entry name" value="alpha/beta hydrolase"/>
    <property type="match status" value="1"/>
</dbReference>
<dbReference type="GO" id="GO:0005634">
    <property type="term" value="C:nucleus"/>
    <property type="evidence" value="ECO:0007669"/>
    <property type="project" value="UniProtKB-SubCell"/>
</dbReference>
<dbReference type="InterPro" id="IPR029058">
    <property type="entry name" value="AB_hydrolase_fold"/>
</dbReference>
<keyword evidence="6" id="KW-0539">Nucleus</keyword>
<dbReference type="InterPro" id="IPR041266">
    <property type="entry name" value="EDS1_EP"/>
</dbReference>
<gene>
    <name evidence="9" type="ORF">Csa_3G829180</name>
</gene>
<dbReference type="OrthoDB" id="438440at2759"/>
<dbReference type="Pfam" id="PF18117">
    <property type="entry name" value="EDS1_EP"/>
    <property type="match status" value="1"/>
</dbReference>
<reference evidence="9 10" key="2">
    <citation type="journal article" date="2009" name="PLoS ONE">
        <title>An integrated genetic and cytogenetic map of the cucumber genome.</title>
        <authorList>
            <person name="Ren Y."/>
            <person name="Zhang Z."/>
            <person name="Liu J."/>
            <person name="Staub J.E."/>
            <person name="Han Y."/>
            <person name="Cheng Z."/>
            <person name="Li X."/>
            <person name="Lu J."/>
            <person name="Miao H."/>
            <person name="Kang H."/>
            <person name="Xie B."/>
            <person name="Gu X."/>
            <person name="Wang X."/>
            <person name="Du Y."/>
            <person name="Jin W."/>
            <person name="Huang S."/>
        </authorList>
    </citation>
    <scope>NUCLEOTIDE SEQUENCE [LARGE SCALE GENOMIC DNA]</scope>
    <source>
        <strain evidence="10">cv. 9930</strain>
    </source>
</reference>
<dbReference type="PANTHER" id="PTHR46898:SF3">
    <property type="entry name" value="FUNGAL LIPASE-LIKE DOMAIN-CONTAINING PROTEIN"/>
    <property type="match status" value="1"/>
</dbReference>
<dbReference type="GO" id="GO:0006629">
    <property type="term" value="P:lipid metabolic process"/>
    <property type="evidence" value="ECO:0007669"/>
    <property type="project" value="InterPro"/>
</dbReference>
<evidence type="ECO:0000256" key="1">
    <source>
        <dbReference type="ARBA" id="ARBA00004123"/>
    </source>
</evidence>
<dbReference type="OMA" id="KISMAYI"/>
<keyword evidence="10" id="KW-1185">Reference proteome</keyword>
<reference evidence="9 10" key="4">
    <citation type="journal article" date="2011" name="BMC Genomics">
        <title>RNA-Seq improves annotation of protein-coding genes in the cucumber genome.</title>
        <authorList>
            <person name="Li Z."/>
            <person name="Zhang Z."/>
            <person name="Yan P."/>
            <person name="Huang S."/>
            <person name="Fei Z."/>
            <person name="Lin K."/>
        </authorList>
    </citation>
    <scope>NUCLEOTIDE SEQUENCE [LARGE SCALE GENOMIC DNA]</scope>
    <source>
        <strain evidence="10">cv. 9930</strain>
    </source>
</reference>
<evidence type="ECO:0000313" key="10">
    <source>
        <dbReference type="Proteomes" id="UP000029981"/>
    </source>
</evidence>
<feature type="domain" description="EDS1 EP" evidence="8">
    <location>
        <begin position="354"/>
        <end position="565"/>
    </location>
</feature>
<evidence type="ECO:0000259" key="7">
    <source>
        <dbReference type="Pfam" id="PF01764"/>
    </source>
</evidence>
<dbReference type="EMBL" id="CM002924">
    <property type="protein sequence ID" value="KGN59628.1"/>
    <property type="molecule type" value="Genomic_DNA"/>
</dbReference>
<dbReference type="GO" id="GO:0006952">
    <property type="term" value="P:defense response"/>
    <property type="evidence" value="ECO:0007669"/>
    <property type="project" value="UniProtKB-KW"/>
</dbReference>
<evidence type="ECO:0000259" key="8">
    <source>
        <dbReference type="Pfam" id="PF18117"/>
    </source>
</evidence>
<reference evidence="9 10" key="3">
    <citation type="journal article" date="2010" name="BMC Genomics">
        <title>Transcriptome sequencing and comparative analysis of cucumber flowers with different sex types.</title>
        <authorList>
            <person name="Guo S."/>
            <person name="Zheng Y."/>
            <person name="Joung J.G."/>
            <person name="Liu S."/>
            <person name="Zhang Z."/>
            <person name="Crasta O.R."/>
            <person name="Sobral B.W."/>
            <person name="Xu Y."/>
            <person name="Huang S."/>
            <person name="Fei Z."/>
        </authorList>
    </citation>
    <scope>NUCLEOTIDE SEQUENCE [LARGE SCALE GENOMIC DNA]</scope>
    <source>
        <strain evidence="10">cv. 9930</strain>
    </source>
</reference>
<dbReference type="STRING" id="3659.A0A0A0LCW6"/>
<protein>
    <recommendedName>
        <fullName evidence="11">Fungal lipase-like domain-containing protein</fullName>
    </recommendedName>
</protein>
<dbReference type="GO" id="GO:0005737">
    <property type="term" value="C:cytoplasm"/>
    <property type="evidence" value="ECO:0007669"/>
    <property type="project" value="UniProtKB-SubCell"/>
</dbReference>
<feature type="domain" description="Fungal lipase-type" evidence="7">
    <location>
        <begin position="103"/>
        <end position="212"/>
    </location>
</feature>
<dbReference type="Proteomes" id="UP000029981">
    <property type="component" value="Chromosome 3"/>
</dbReference>
<accession>A0A0A0LCW6</accession>
<dbReference type="Pfam" id="PF01764">
    <property type="entry name" value="Lipase_3"/>
    <property type="match status" value="1"/>
</dbReference>
<evidence type="ECO:0000256" key="4">
    <source>
        <dbReference type="ARBA" id="ARBA00022801"/>
    </source>
</evidence>
<evidence type="ECO:0000313" key="9">
    <source>
        <dbReference type="EMBL" id="KGN59628.1"/>
    </source>
</evidence>
<evidence type="ECO:0000256" key="5">
    <source>
        <dbReference type="ARBA" id="ARBA00022821"/>
    </source>
</evidence>
<dbReference type="InterPro" id="IPR002921">
    <property type="entry name" value="Fungal_lipase-type"/>
</dbReference>
<evidence type="ECO:0000256" key="3">
    <source>
        <dbReference type="ARBA" id="ARBA00022490"/>
    </source>
</evidence>
<proteinExistence type="predicted"/>
<keyword evidence="4" id="KW-0378">Hydrolase</keyword>
<dbReference type="InterPro" id="IPR044603">
    <property type="entry name" value="SAG101-like"/>
</dbReference>
<dbReference type="SUPFAM" id="SSF53474">
    <property type="entry name" value="alpha/beta-Hydrolases"/>
    <property type="match status" value="1"/>
</dbReference>
<dbReference type="PANTHER" id="PTHR46898">
    <property type="entry name" value="SENESCENCE-ASSOCIATED CARBOXYLESTERASE 101"/>
    <property type="match status" value="1"/>
</dbReference>
<sequence length="583" mass="67128">MNDHISHRFSSGLELGNFIATSDLLEHSWNAITKRRSEIQFALPIYSVFHGYYDERLNCKIVAFVTAPNFTENPIEEHGGEDLVLVSDMVKDEFTAFEFLQSRTCSDSAINGVALELFRRFYPVYEQEISRLISNPNTQIIITGHGLGGSVASLFTLLLLDCIDLTKTKRPLCITFGSPLLGNEAFQNAISHFSTWSSCFLHLVSNQDPLPRKLLNNKAYYPFGTFLFCSQSGAGSCFEYPKSILKVLEATKAHNDVLLNASAFFDYKETIDRLIKQTNVKANMNVIIENAESWTGSFLAQLEAIGVAQNQAQQQQRVVDINRLVRTLKDNEMNMILENTKLAKTLNDVKINMARLEWYKKTCKLEDIGYYDRYKNPEKETDIKVAEFKKILQVYWENKVEEAERKPLRHGVPFDVKLLFGGTNYRRMVEPLDIAEHYRKGLTDYKSHRSKHYTKLEQWFEDAKTPDSSSMQGEAVSSILTVDSLFWVHVEEAHLACDVVREGDCSEEEREAELAKLTKFEDYVVELMRNYAVSSEIFLRRSTFMKWWKEYDEIVGDDHDSVLSRLMRNGEYEEYGNVRLDIS</sequence>
<dbReference type="Gramene" id="KGN59628">
    <property type="protein sequence ID" value="KGN59628"/>
    <property type="gene ID" value="Csa_3G829180"/>
</dbReference>
<reference evidence="9 10" key="1">
    <citation type="journal article" date="2009" name="Nat. Genet.">
        <title>The genome of the cucumber, Cucumis sativus L.</title>
        <authorList>
            <person name="Huang S."/>
            <person name="Li R."/>
            <person name="Zhang Z."/>
            <person name="Li L."/>
            <person name="Gu X."/>
            <person name="Fan W."/>
            <person name="Lucas W.J."/>
            <person name="Wang X."/>
            <person name="Xie B."/>
            <person name="Ni P."/>
            <person name="Ren Y."/>
            <person name="Zhu H."/>
            <person name="Li J."/>
            <person name="Lin K."/>
            <person name="Jin W."/>
            <person name="Fei Z."/>
            <person name="Li G."/>
            <person name="Staub J."/>
            <person name="Kilian A."/>
            <person name="van der Vossen E.A."/>
            <person name="Wu Y."/>
            <person name="Guo J."/>
            <person name="He J."/>
            <person name="Jia Z."/>
            <person name="Ren Y."/>
            <person name="Tian G."/>
            <person name="Lu Y."/>
            <person name="Ruan J."/>
            <person name="Qian W."/>
            <person name="Wang M."/>
            <person name="Huang Q."/>
            <person name="Li B."/>
            <person name="Xuan Z."/>
            <person name="Cao J."/>
            <person name="Asan"/>
            <person name="Wu Z."/>
            <person name="Zhang J."/>
            <person name="Cai Q."/>
            <person name="Bai Y."/>
            <person name="Zhao B."/>
            <person name="Han Y."/>
            <person name="Li Y."/>
            <person name="Li X."/>
            <person name="Wang S."/>
            <person name="Shi Q."/>
            <person name="Liu S."/>
            <person name="Cho W.K."/>
            <person name="Kim J.Y."/>
            <person name="Xu Y."/>
            <person name="Heller-Uszynska K."/>
            <person name="Miao H."/>
            <person name="Cheng Z."/>
            <person name="Zhang S."/>
            <person name="Wu J."/>
            <person name="Yang Y."/>
            <person name="Kang H."/>
            <person name="Li M."/>
            <person name="Liang H."/>
            <person name="Ren X."/>
            <person name="Shi Z."/>
            <person name="Wen M."/>
            <person name="Jian M."/>
            <person name="Yang H."/>
            <person name="Zhang G."/>
            <person name="Yang Z."/>
            <person name="Chen R."/>
            <person name="Liu S."/>
            <person name="Li J."/>
            <person name="Ma L."/>
            <person name="Liu H."/>
            <person name="Zhou Y."/>
            <person name="Zhao J."/>
            <person name="Fang X."/>
            <person name="Li G."/>
            <person name="Fang L."/>
            <person name="Li Y."/>
            <person name="Liu D."/>
            <person name="Zheng H."/>
            <person name="Zhang Y."/>
            <person name="Qin N."/>
            <person name="Li Z."/>
            <person name="Yang G."/>
            <person name="Yang S."/>
            <person name="Bolund L."/>
            <person name="Kristiansen K."/>
            <person name="Zheng H."/>
            <person name="Li S."/>
            <person name="Zhang X."/>
            <person name="Yang H."/>
            <person name="Wang J."/>
            <person name="Sun R."/>
            <person name="Zhang B."/>
            <person name="Jiang S."/>
            <person name="Wang J."/>
            <person name="Du Y."/>
            <person name="Li S."/>
        </authorList>
    </citation>
    <scope>NUCLEOTIDE SEQUENCE [LARGE SCALE GENOMIC DNA]</scope>
    <source>
        <strain evidence="10">cv. 9930</strain>
    </source>
</reference>
<evidence type="ECO:0008006" key="11">
    <source>
        <dbReference type="Google" id="ProtNLM"/>
    </source>
</evidence>
<comment type="subcellular location">
    <subcellularLocation>
        <location evidence="2">Cytoplasm</location>
    </subcellularLocation>
    <subcellularLocation>
        <location evidence="1">Nucleus</location>
    </subcellularLocation>
</comment>
<name>A0A0A0LCW6_CUCSA</name>